<evidence type="ECO:0000256" key="1">
    <source>
        <dbReference type="SAM" id="MobiDB-lite"/>
    </source>
</evidence>
<organism evidence="3 4">
    <name type="scientific">Ameca splendens</name>
    <dbReference type="NCBI Taxonomy" id="208324"/>
    <lineage>
        <taxon>Eukaryota</taxon>
        <taxon>Metazoa</taxon>
        <taxon>Chordata</taxon>
        <taxon>Craniata</taxon>
        <taxon>Vertebrata</taxon>
        <taxon>Euteleostomi</taxon>
        <taxon>Actinopterygii</taxon>
        <taxon>Neopterygii</taxon>
        <taxon>Teleostei</taxon>
        <taxon>Neoteleostei</taxon>
        <taxon>Acanthomorphata</taxon>
        <taxon>Ovalentaria</taxon>
        <taxon>Atherinomorphae</taxon>
        <taxon>Cyprinodontiformes</taxon>
        <taxon>Goodeidae</taxon>
        <taxon>Ameca</taxon>
    </lineage>
</organism>
<comment type="caution">
    <text evidence="3">The sequence shown here is derived from an EMBL/GenBank/DDBJ whole genome shotgun (WGS) entry which is preliminary data.</text>
</comment>
<dbReference type="Pfam" id="PF02070">
    <property type="entry name" value="NMU"/>
    <property type="match status" value="1"/>
</dbReference>
<evidence type="ECO:0000259" key="2">
    <source>
        <dbReference type="SMART" id="SM00084"/>
    </source>
</evidence>
<gene>
    <name evidence="3" type="ORF">AMECASPLE_030360</name>
</gene>
<name>A0ABV1A4K2_9TELE</name>
<accession>A0ABV1A4K2</accession>
<evidence type="ECO:0000313" key="3">
    <source>
        <dbReference type="EMBL" id="MEQ2312378.1"/>
    </source>
</evidence>
<evidence type="ECO:0000313" key="4">
    <source>
        <dbReference type="Proteomes" id="UP001469553"/>
    </source>
</evidence>
<dbReference type="InterPro" id="IPR042384">
    <property type="entry name" value="NMU"/>
</dbReference>
<keyword evidence="4" id="KW-1185">Reference proteome</keyword>
<feature type="domain" description="Neuromedin U C-terminal" evidence="2">
    <location>
        <begin position="222"/>
        <end position="246"/>
    </location>
</feature>
<dbReference type="Proteomes" id="UP001469553">
    <property type="component" value="Unassembled WGS sequence"/>
</dbReference>
<sequence length="254" mass="27942">MVSRLLFGLGPAGSREEQPSHQALSDKSRTQAWLQGGTLAPPYRATSRASILRISNLLIHNLTRTRGSLPSDAATFLRGGCGAREPSYFSHPRQKVSEELEVGGKNTIEKKGQMKIFRSQSQPERRGALSSLHSLSSSAMSPLSTASITLAVLFILTIPACTSAPANLQQATTDQRELLRQIDAVCSSYLSADLKYWTSDVIGELCILMLAQKSKEVRIQDNSKRSELQGPGGIESRGYFLYRPRNGRRSLEYE</sequence>
<reference evidence="3 4" key="1">
    <citation type="submission" date="2021-06" db="EMBL/GenBank/DDBJ databases">
        <authorList>
            <person name="Palmer J.M."/>
        </authorList>
    </citation>
    <scope>NUCLEOTIDE SEQUENCE [LARGE SCALE GENOMIC DNA]</scope>
    <source>
        <strain evidence="3 4">AS_MEX2019</strain>
        <tissue evidence="3">Muscle</tissue>
    </source>
</reference>
<dbReference type="EMBL" id="JAHRIP010078844">
    <property type="protein sequence ID" value="MEQ2312378.1"/>
    <property type="molecule type" value="Genomic_DNA"/>
</dbReference>
<dbReference type="PANTHER" id="PTHR15390">
    <property type="entry name" value="NEUROMEDIN-U"/>
    <property type="match status" value="1"/>
</dbReference>
<protein>
    <recommendedName>
        <fullName evidence="2">Neuromedin U C-terminal domain-containing protein</fullName>
    </recommendedName>
</protein>
<proteinExistence type="predicted"/>
<feature type="compositionally biased region" description="Basic and acidic residues" evidence="1">
    <location>
        <begin position="14"/>
        <end position="27"/>
    </location>
</feature>
<dbReference type="SMART" id="SM00084">
    <property type="entry name" value="NMU"/>
    <property type="match status" value="1"/>
</dbReference>
<feature type="region of interest" description="Disordered" evidence="1">
    <location>
        <begin position="1"/>
        <end position="27"/>
    </location>
</feature>
<dbReference type="InterPro" id="IPR008200">
    <property type="entry name" value="NMU_C"/>
</dbReference>
<dbReference type="PANTHER" id="PTHR15390:SF0">
    <property type="entry name" value="NEUROMEDIN-U"/>
    <property type="match status" value="1"/>
</dbReference>